<dbReference type="Pfam" id="PF00743">
    <property type="entry name" value="FMO-like"/>
    <property type="match status" value="1"/>
</dbReference>
<evidence type="ECO:0000256" key="1">
    <source>
        <dbReference type="ARBA" id="ARBA00001974"/>
    </source>
</evidence>
<keyword evidence="6" id="KW-0560">Oxidoreductase</keyword>
<dbReference type="PANTHER" id="PTHR43098:SF3">
    <property type="entry name" value="L-ORNITHINE N(5)-MONOOXYGENASE-RELATED"/>
    <property type="match status" value="1"/>
</dbReference>
<evidence type="ECO:0000313" key="8">
    <source>
        <dbReference type="EMBL" id="GGY98243.1"/>
    </source>
</evidence>
<dbReference type="InterPro" id="IPR020946">
    <property type="entry name" value="Flavin_mOase-like"/>
</dbReference>
<dbReference type="GO" id="GO:0004499">
    <property type="term" value="F:N,N-dimethylaniline monooxygenase activity"/>
    <property type="evidence" value="ECO:0007669"/>
    <property type="project" value="InterPro"/>
</dbReference>
<reference evidence="8" key="2">
    <citation type="submission" date="2020-09" db="EMBL/GenBank/DDBJ databases">
        <authorList>
            <person name="Sun Q."/>
            <person name="Kim S."/>
        </authorList>
    </citation>
    <scope>NUCLEOTIDE SEQUENCE</scope>
    <source>
        <strain evidence="8">KCTC 32255</strain>
    </source>
</reference>
<dbReference type="AlphaFoldDB" id="A0A918UET5"/>
<dbReference type="SUPFAM" id="SSF51905">
    <property type="entry name" value="FAD/NAD(P)-binding domain"/>
    <property type="match status" value="2"/>
</dbReference>
<dbReference type="InterPro" id="IPR050775">
    <property type="entry name" value="FAD-binding_Monooxygenases"/>
</dbReference>
<dbReference type="Gene3D" id="3.50.50.60">
    <property type="entry name" value="FAD/NAD(P)-binding domain"/>
    <property type="match status" value="2"/>
</dbReference>
<keyword evidence="9" id="KW-1185">Reference proteome</keyword>
<comment type="similarity">
    <text evidence="2">Belongs to the FAD-binding monooxygenase family.</text>
</comment>
<evidence type="ECO:0000256" key="2">
    <source>
        <dbReference type="ARBA" id="ARBA00010139"/>
    </source>
</evidence>
<organism evidence="8 9">
    <name type="scientific">Novosphingobium colocasiae</name>
    <dbReference type="NCBI Taxonomy" id="1256513"/>
    <lineage>
        <taxon>Bacteria</taxon>
        <taxon>Pseudomonadati</taxon>
        <taxon>Pseudomonadota</taxon>
        <taxon>Alphaproteobacteria</taxon>
        <taxon>Sphingomonadales</taxon>
        <taxon>Sphingomonadaceae</taxon>
        <taxon>Novosphingobium</taxon>
    </lineage>
</organism>
<dbReference type="PANTHER" id="PTHR43098">
    <property type="entry name" value="L-ORNITHINE N(5)-MONOOXYGENASE-RELATED"/>
    <property type="match status" value="1"/>
</dbReference>
<comment type="cofactor">
    <cofactor evidence="1">
        <name>FAD</name>
        <dbReference type="ChEBI" id="CHEBI:57692"/>
    </cofactor>
</comment>
<keyword evidence="5" id="KW-0521">NADP</keyword>
<evidence type="ECO:0000256" key="7">
    <source>
        <dbReference type="ARBA" id="ARBA00023033"/>
    </source>
</evidence>
<protein>
    <submittedName>
        <fullName evidence="8">Cyclohexanone monooxygenase</fullName>
    </submittedName>
</protein>
<dbReference type="Proteomes" id="UP000648075">
    <property type="component" value="Unassembled WGS sequence"/>
</dbReference>
<evidence type="ECO:0000313" key="9">
    <source>
        <dbReference type="Proteomes" id="UP000648075"/>
    </source>
</evidence>
<dbReference type="EMBL" id="BMZA01000002">
    <property type="protein sequence ID" value="GGY98243.1"/>
    <property type="molecule type" value="Genomic_DNA"/>
</dbReference>
<dbReference type="RefSeq" id="WP_229813802.1">
    <property type="nucleotide sequence ID" value="NZ_BMZA01000002.1"/>
</dbReference>
<proteinExistence type="inferred from homology"/>
<evidence type="ECO:0000256" key="4">
    <source>
        <dbReference type="ARBA" id="ARBA00022827"/>
    </source>
</evidence>
<accession>A0A918UET5</accession>
<reference evidence="8" key="1">
    <citation type="journal article" date="2014" name="Int. J. Syst. Evol. Microbiol.">
        <title>Complete genome sequence of Corynebacterium casei LMG S-19264T (=DSM 44701T), isolated from a smear-ripened cheese.</title>
        <authorList>
            <consortium name="US DOE Joint Genome Institute (JGI-PGF)"/>
            <person name="Walter F."/>
            <person name="Albersmeier A."/>
            <person name="Kalinowski J."/>
            <person name="Ruckert C."/>
        </authorList>
    </citation>
    <scope>NUCLEOTIDE SEQUENCE</scope>
    <source>
        <strain evidence="8">KCTC 32255</strain>
    </source>
</reference>
<evidence type="ECO:0000256" key="3">
    <source>
        <dbReference type="ARBA" id="ARBA00022630"/>
    </source>
</evidence>
<dbReference type="GO" id="GO:0050660">
    <property type="term" value="F:flavin adenine dinucleotide binding"/>
    <property type="evidence" value="ECO:0007669"/>
    <property type="project" value="InterPro"/>
</dbReference>
<evidence type="ECO:0000256" key="5">
    <source>
        <dbReference type="ARBA" id="ARBA00022857"/>
    </source>
</evidence>
<gene>
    <name evidence="8" type="ORF">GCM10011614_11740</name>
</gene>
<comment type="caution">
    <text evidence="8">The sequence shown here is derived from an EMBL/GenBank/DDBJ whole genome shotgun (WGS) entry which is preliminary data.</text>
</comment>
<dbReference type="InterPro" id="IPR036188">
    <property type="entry name" value="FAD/NAD-bd_sf"/>
</dbReference>
<evidence type="ECO:0000256" key="6">
    <source>
        <dbReference type="ARBA" id="ARBA00023002"/>
    </source>
</evidence>
<keyword evidence="4" id="KW-0274">FAD</keyword>
<name>A0A918UET5_9SPHN</name>
<keyword evidence="3" id="KW-0285">Flavoprotein</keyword>
<sequence>MPDKQEVDFDVIVVGAGITGMYMLYKLRELGMSVRVIEKNGDVGGTWNMNRYPGCKLDSESYTYAYSFLPDLLQEWNWSNEFASQPELMEFFSKAADRMDVRKDITFNVKATRMVYDEQGNFWTVELDNAEILRARFVLTAVGALSTPRMPSYPGMDLFRGEVFHSYYWPHERGGYGGKEVSFAGKRVAVIGTGSTGVQIIQEVAKTADRMFVFQRSPNWCAPLCNKPIEPERMAEIKARYPIIFEKCESTNSGFQHDFMFETAHGTTAEEREALFEELYNQSGYAIWVGHYGDMFTDPVSNGYITDFIARKIRQRVKDPAIAEKLIPKDHGFGLKRVPMETNYYEAYNQDNVELIDIREDPIIEMTPDGIRTGTRDFDVDMIIYATGFDAIIGGLKEMDIRGLGGKTLKEAWQDGPFTYLGLQVPEFPNLFTLVGAHNGATFCNIPRCAEAQIRWVADLFAHAVENGIDRIEADEQAAEEWTRHVFEVADATLLTTATNSWFWAEFGKGLERGHRLLVYNGGNPAYRAKVEEVRARGYEGFIMRQPAVVD</sequence>
<dbReference type="GO" id="GO:0050661">
    <property type="term" value="F:NADP binding"/>
    <property type="evidence" value="ECO:0007669"/>
    <property type="project" value="InterPro"/>
</dbReference>
<keyword evidence="7 8" id="KW-0503">Monooxygenase</keyword>